<dbReference type="EMBL" id="DUZY01000004">
    <property type="protein sequence ID" value="DAD35533.1"/>
    <property type="molecule type" value="Genomic_DNA"/>
</dbReference>
<sequence length="104" mass="12016">MGKDVEVAEHGHFSAKDYYDPPPAPLIDAVELTKWSFYRALIAEFIATLLFLYITVLMVIGNAFYLHRLESIADQGGVRWINLGGDRRDAEKKRIERIKRKCFE</sequence>
<evidence type="ECO:0000256" key="3">
    <source>
        <dbReference type="ARBA" id="ARBA00022989"/>
    </source>
</evidence>
<dbReference type="SUPFAM" id="SSF81338">
    <property type="entry name" value="Aquaporin-like"/>
    <property type="match status" value="1"/>
</dbReference>
<accession>A0A822YTU7</accession>
<protein>
    <submittedName>
        <fullName evidence="6">Uncharacterized protein</fullName>
    </submittedName>
</protein>
<evidence type="ECO:0000256" key="1">
    <source>
        <dbReference type="ARBA" id="ARBA00004141"/>
    </source>
</evidence>
<keyword evidence="7" id="KW-1185">Reference proteome</keyword>
<dbReference type="InterPro" id="IPR023271">
    <property type="entry name" value="Aquaporin-like"/>
</dbReference>
<dbReference type="PANTHER" id="PTHR45687">
    <property type="entry name" value="AQUAPORIN OR AQUAGLYCEROPORIN RELATED"/>
    <property type="match status" value="1"/>
</dbReference>
<name>A0A822YTU7_NELNU</name>
<evidence type="ECO:0000256" key="2">
    <source>
        <dbReference type="ARBA" id="ARBA00022692"/>
    </source>
</evidence>
<evidence type="ECO:0000256" key="5">
    <source>
        <dbReference type="SAM" id="Phobius"/>
    </source>
</evidence>
<keyword evidence="4 5" id="KW-0472">Membrane</keyword>
<dbReference type="Pfam" id="PF00230">
    <property type="entry name" value="MIP"/>
    <property type="match status" value="1"/>
</dbReference>
<evidence type="ECO:0000313" key="7">
    <source>
        <dbReference type="Proteomes" id="UP000607653"/>
    </source>
</evidence>
<evidence type="ECO:0000256" key="4">
    <source>
        <dbReference type="ARBA" id="ARBA00023136"/>
    </source>
</evidence>
<feature type="transmembrane region" description="Helical" evidence="5">
    <location>
        <begin position="41"/>
        <end position="65"/>
    </location>
</feature>
<dbReference type="GO" id="GO:0016020">
    <property type="term" value="C:membrane"/>
    <property type="evidence" value="ECO:0007669"/>
    <property type="project" value="UniProtKB-SubCell"/>
</dbReference>
<evidence type="ECO:0000313" key="6">
    <source>
        <dbReference type="EMBL" id="DAD35533.1"/>
    </source>
</evidence>
<organism evidence="6 7">
    <name type="scientific">Nelumbo nucifera</name>
    <name type="common">Sacred lotus</name>
    <dbReference type="NCBI Taxonomy" id="4432"/>
    <lineage>
        <taxon>Eukaryota</taxon>
        <taxon>Viridiplantae</taxon>
        <taxon>Streptophyta</taxon>
        <taxon>Embryophyta</taxon>
        <taxon>Tracheophyta</taxon>
        <taxon>Spermatophyta</taxon>
        <taxon>Magnoliopsida</taxon>
        <taxon>Proteales</taxon>
        <taxon>Nelumbonaceae</taxon>
        <taxon>Nelumbo</taxon>
    </lineage>
</organism>
<dbReference type="Gene3D" id="1.20.1080.10">
    <property type="entry name" value="Glycerol uptake facilitator protein"/>
    <property type="match status" value="1"/>
</dbReference>
<keyword evidence="2 5" id="KW-0812">Transmembrane</keyword>
<dbReference type="AlphaFoldDB" id="A0A822YTU7"/>
<gene>
    <name evidence="6" type="ORF">HUJ06_006173</name>
</gene>
<proteinExistence type="predicted"/>
<comment type="subcellular location">
    <subcellularLocation>
        <location evidence="1">Membrane</location>
        <topology evidence="1">Multi-pass membrane protein</topology>
    </subcellularLocation>
</comment>
<keyword evidence="3 5" id="KW-1133">Transmembrane helix</keyword>
<comment type="caution">
    <text evidence="6">The sequence shown here is derived from an EMBL/GenBank/DDBJ whole genome shotgun (WGS) entry which is preliminary data.</text>
</comment>
<dbReference type="InterPro" id="IPR034294">
    <property type="entry name" value="Aquaporin_transptr"/>
</dbReference>
<dbReference type="Proteomes" id="UP000607653">
    <property type="component" value="Unassembled WGS sequence"/>
</dbReference>
<dbReference type="InterPro" id="IPR000425">
    <property type="entry name" value="MIP"/>
</dbReference>
<reference evidence="6 7" key="1">
    <citation type="journal article" date="2020" name="Mol. Biol. Evol.">
        <title>Distinct Expression and Methylation Patterns for Genes with Different Fates following a Single Whole-Genome Duplication in Flowering Plants.</title>
        <authorList>
            <person name="Shi T."/>
            <person name="Rahmani R.S."/>
            <person name="Gugger P.F."/>
            <person name="Wang M."/>
            <person name="Li H."/>
            <person name="Zhang Y."/>
            <person name="Li Z."/>
            <person name="Wang Q."/>
            <person name="Van de Peer Y."/>
            <person name="Marchal K."/>
            <person name="Chen J."/>
        </authorList>
    </citation>
    <scope>NUCLEOTIDE SEQUENCE [LARGE SCALE GENOMIC DNA]</scope>
    <source>
        <tissue evidence="6">Leaf</tissue>
    </source>
</reference>
<dbReference type="GO" id="GO:0015267">
    <property type="term" value="F:channel activity"/>
    <property type="evidence" value="ECO:0007669"/>
    <property type="project" value="InterPro"/>
</dbReference>